<feature type="domain" description="Bet v I/Major latex protein" evidence="5">
    <location>
        <begin position="1"/>
        <end position="165"/>
    </location>
</feature>
<dbReference type="GO" id="GO:0010427">
    <property type="term" value="F:abscisic acid binding"/>
    <property type="evidence" value="ECO:0000318"/>
    <property type="project" value="GO_Central"/>
</dbReference>
<evidence type="ECO:0000256" key="3">
    <source>
        <dbReference type="ARBA" id="ARBA00023265"/>
    </source>
</evidence>
<keyword evidence="2 4" id="KW-0611">Plant defense</keyword>
<dbReference type="PANTHER" id="PTHR31213">
    <property type="entry name" value="OS08G0374000 PROTEIN-RELATED"/>
    <property type="match status" value="1"/>
</dbReference>
<evidence type="ECO:0000256" key="2">
    <source>
        <dbReference type="ARBA" id="ARBA00022821"/>
    </source>
</evidence>
<dbReference type="GO" id="GO:0005634">
    <property type="term" value="C:nucleus"/>
    <property type="evidence" value="ECO:0000318"/>
    <property type="project" value="GO_Central"/>
</dbReference>
<dbReference type="PROSITE" id="PS00451">
    <property type="entry name" value="PATHOGENESIS_BETVI"/>
    <property type="match status" value="1"/>
</dbReference>
<keyword evidence="3 4" id="KW-0568">Pathogenesis-related protein</keyword>
<dbReference type="eggNOG" id="ENOG502RXTQ">
    <property type="taxonomic scope" value="Eukaryota"/>
</dbReference>
<dbReference type="GO" id="GO:0005737">
    <property type="term" value="C:cytoplasm"/>
    <property type="evidence" value="ECO:0000318"/>
    <property type="project" value="GO_Central"/>
</dbReference>
<sequence length="169" mass="18669">MGVISYEMVVTSSIPPSKLYKALVLDADILIPNILPQAIQKVQIIQGNGGPGTIKTVTFGQGITISFYQTYCSRFKHAKHKIEAIDKDNLTFSHSVIEGDMLTNGLEKITYDVKFEQSSDGGCICKENSKYYTIGDFELNMEQLQAGKEKVLGMFKAVEAYILANPDTC</sequence>
<dbReference type="SUPFAM" id="SSF55961">
    <property type="entry name" value="Bet v1-like"/>
    <property type="match status" value="1"/>
</dbReference>
<dbReference type="InterPro" id="IPR050279">
    <property type="entry name" value="Plant_def-hormone_signal"/>
</dbReference>
<proteinExistence type="inferred from homology"/>
<dbReference type="GO" id="GO:0004864">
    <property type="term" value="F:protein phosphatase inhibitor activity"/>
    <property type="evidence" value="ECO:0000318"/>
    <property type="project" value="GO_Central"/>
</dbReference>
<evidence type="ECO:0000259" key="5">
    <source>
        <dbReference type="Pfam" id="PF00407"/>
    </source>
</evidence>
<name>B9RZJ8_RICCO</name>
<gene>
    <name evidence="6" type="ORF">RCOM_0999250</name>
</gene>
<evidence type="ECO:0000313" key="6">
    <source>
        <dbReference type="EMBL" id="EEF43031.1"/>
    </source>
</evidence>
<dbReference type="AlphaFoldDB" id="B9RZJ8"/>
<evidence type="ECO:0000313" key="7">
    <source>
        <dbReference type="Proteomes" id="UP000008311"/>
    </source>
</evidence>
<dbReference type="PANTHER" id="PTHR31213:SF188">
    <property type="entry name" value="BET V I_MAJOR LATEX PROTEIN DOMAIN-CONTAINING PROTEIN"/>
    <property type="match status" value="1"/>
</dbReference>
<comment type="similarity">
    <text evidence="1 4">Belongs to the BetVI family.</text>
</comment>
<dbReference type="Proteomes" id="UP000008311">
    <property type="component" value="Unassembled WGS sequence"/>
</dbReference>
<dbReference type="InterPro" id="IPR000916">
    <property type="entry name" value="Bet_v_I/MLP"/>
</dbReference>
<reference evidence="7" key="1">
    <citation type="journal article" date="2010" name="Nat. Biotechnol.">
        <title>Draft genome sequence of the oilseed species Ricinus communis.</title>
        <authorList>
            <person name="Chan A.P."/>
            <person name="Crabtree J."/>
            <person name="Zhao Q."/>
            <person name="Lorenzi H."/>
            <person name="Orvis J."/>
            <person name="Puiu D."/>
            <person name="Melake-Berhan A."/>
            <person name="Jones K.M."/>
            <person name="Redman J."/>
            <person name="Chen G."/>
            <person name="Cahoon E.B."/>
            <person name="Gedil M."/>
            <person name="Stanke M."/>
            <person name="Haas B.J."/>
            <person name="Wortman J.R."/>
            <person name="Fraser-Liggett C.M."/>
            <person name="Ravel J."/>
            <person name="Rabinowicz P.D."/>
        </authorList>
    </citation>
    <scope>NUCLEOTIDE SEQUENCE [LARGE SCALE GENOMIC DNA]</scope>
    <source>
        <strain evidence="7">cv. Hale</strain>
    </source>
</reference>
<dbReference type="Pfam" id="PF00407">
    <property type="entry name" value="Bet_v_1"/>
    <property type="match status" value="1"/>
</dbReference>
<protein>
    <submittedName>
        <fullName evidence="6">Major allergen Pru ar, putative</fullName>
    </submittedName>
</protein>
<dbReference type="CDD" id="cd07816">
    <property type="entry name" value="Bet_v1-like"/>
    <property type="match status" value="1"/>
</dbReference>
<dbReference type="InParanoid" id="B9RZJ8"/>
<organism evidence="6 7">
    <name type="scientific">Ricinus communis</name>
    <name type="common">Castor bean</name>
    <dbReference type="NCBI Taxonomy" id="3988"/>
    <lineage>
        <taxon>Eukaryota</taxon>
        <taxon>Viridiplantae</taxon>
        <taxon>Streptophyta</taxon>
        <taxon>Embryophyta</taxon>
        <taxon>Tracheophyta</taxon>
        <taxon>Spermatophyta</taxon>
        <taxon>Magnoliopsida</taxon>
        <taxon>eudicotyledons</taxon>
        <taxon>Gunneridae</taxon>
        <taxon>Pentapetalae</taxon>
        <taxon>rosids</taxon>
        <taxon>fabids</taxon>
        <taxon>Malpighiales</taxon>
        <taxon>Euphorbiaceae</taxon>
        <taxon>Acalyphoideae</taxon>
        <taxon>Acalypheae</taxon>
        <taxon>Ricinus</taxon>
    </lineage>
</organism>
<dbReference type="FunFam" id="3.30.530.20:FF:000007">
    <property type="entry name" value="Major pollen allergen Bet v 1-A"/>
    <property type="match status" value="1"/>
</dbReference>
<accession>B9RZJ8</accession>
<dbReference type="Gene3D" id="3.30.530.20">
    <property type="match status" value="1"/>
</dbReference>
<dbReference type="GO" id="GO:0006952">
    <property type="term" value="P:defense response"/>
    <property type="evidence" value="ECO:0007669"/>
    <property type="project" value="UniProtKB-KW"/>
</dbReference>
<keyword evidence="7" id="KW-1185">Reference proteome</keyword>
<dbReference type="InterPro" id="IPR024949">
    <property type="entry name" value="Bet_v_I_allergen"/>
</dbReference>
<dbReference type="GO" id="GO:0038023">
    <property type="term" value="F:signaling receptor activity"/>
    <property type="evidence" value="ECO:0000318"/>
    <property type="project" value="GO_Central"/>
</dbReference>
<dbReference type="InterPro" id="IPR023393">
    <property type="entry name" value="START-like_dom_sf"/>
</dbReference>
<evidence type="ECO:0000256" key="4">
    <source>
        <dbReference type="RuleBase" id="RU000409"/>
    </source>
</evidence>
<dbReference type="STRING" id="3988.B9RZJ8"/>
<evidence type="ECO:0000256" key="1">
    <source>
        <dbReference type="ARBA" id="ARBA00009744"/>
    </source>
</evidence>
<dbReference type="EMBL" id="EQ973835">
    <property type="protein sequence ID" value="EEF43031.1"/>
    <property type="molecule type" value="Genomic_DNA"/>
</dbReference>
<dbReference type="PRINTS" id="PR00634">
    <property type="entry name" value="BETALLERGEN"/>
</dbReference>
<dbReference type="GO" id="GO:0009738">
    <property type="term" value="P:abscisic acid-activated signaling pathway"/>
    <property type="evidence" value="ECO:0000318"/>
    <property type="project" value="GO_Central"/>
</dbReference>